<feature type="transmembrane region" description="Helical" evidence="8">
    <location>
        <begin position="409"/>
        <end position="429"/>
    </location>
</feature>
<evidence type="ECO:0000256" key="4">
    <source>
        <dbReference type="ARBA" id="ARBA00022692"/>
    </source>
</evidence>
<protein>
    <submittedName>
        <fullName evidence="9">Uncharacterized protein</fullName>
    </submittedName>
</protein>
<proteinExistence type="inferred from homology"/>
<evidence type="ECO:0000256" key="3">
    <source>
        <dbReference type="ARBA" id="ARBA00022448"/>
    </source>
</evidence>
<feature type="transmembrane region" description="Helical" evidence="8">
    <location>
        <begin position="157"/>
        <end position="180"/>
    </location>
</feature>
<comment type="similarity">
    <text evidence="2">Belongs to the sodium:solute symporter (SSF) (TC 2.A.21) family.</text>
</comment>
<dbReference type="VEuPathDB" id="FungiDB:CAGL0I08613g"/>
<gene>
    <name evidence="9" type="ORF">AO440_002707</name>
</gene>
<keyword evidence="4 8" id="KW-0812">Transmembrane</keyword>
<name>A0A0W0CQP0_CANGB</name>
<feature type="transmembrane region" description="Helical" evidence="8">
    <location>
        <begin position="308"/>
        <end position="331"/>
    </location>
</feature>
<feature type="transmembrane region" description="Helical" evidence="8">
    <location>
        <begin position="227"/>
        <end position="247"/>
    </location>
</feature>
<dbReference type="GO" id="GO:0015606">
    <property type="term" value="F:spermidine transmembrane transporter activity"/>
    <property type="evidence" value="ECO:0007669"/>
    <property type="project" value="TreeGrafter"/>
</dbReference>
<dbReference type="InterPro" id="IPR038377">
    <property type="entry name" value="Na/Glc_symporter_sf"/>
</dbReference>
<feature type="transmembrane region" description="Helical" evidence="8">
    <location>
        <begin position="75"/>
        <end position="96"/>
    </location>
</feature>
<dbReference type="Gene3D" id="1.20.1730.10">
    <property type="entry name" value="Sodium/glucose cotransporter"/>
    <property type="match status" value="1"/>
</dbReference>
<dbReference type="VEuPathDB" id="FungiDB:GVI51_I08459"/>
<dbReference type="GO" id="GO:0005886">
    <property type="term" value="C:plasma membrane"/>
    <property type="evidence" value="ECO:0007669"/>
    <property type="project" value="TreeGrafter"/>
</dbReference>
<dbReference type="InterPro" id="IPR001734">
    <property type="entry name" value="Na/solute_symporter"/>
</dbReference>
<keyword evidence="3" id="KW-0813">Transport</keyword>
<dbReference type="PROSITE" id="PS50283">
    <property type="entry name" value="NA_SOLUT_SYMP_3"/>
    <property type="match status" value="1"/>
</dbReference>
<dbReference type="PANTHER" id="PTHR48086:SF10">
    <property type="entry name" value="AGR155CP"/>
    <property type="match status" value="1"/>
</dbReference>
<keyword evidence="6 8" id="KW-0472">Membrane</keyword>
<dbReference type="PANTHER" id="PTHR48086">
    <property type="entry name" value="SODIUM/PROLINE SYMPORTER-RELATED"/>
    <property type="match status" value="1"/>
</dbReference>
<dbReference type="Proteomes" id="UP000054886">
    <property type="component" value="Unassembled WGS sequence"/>
</dbReference>
<dbReference type="PhylomeDB" id="A0A0W0CQP0"/>
<feature type="transmembrane region" description="Helical" evidence="8">
    <location>
        <begin position="50"/>
        <end position="69"/>
    </location>
</feature>
<feature type="compositionally biased region" description="Basic and acidic residues" evidence="7">
    <location>
        <begin position="530"/>
        <end position="559"/>
    </location>
</feature>
<feature type="transmembrane region" description="Helical" evidence="8">
    <location>
        <begin position="259"/>
        <end position="288"/>
    </location>
</feature>
<comment type="subcellular location">
    <subcellularLocation>
        <location evidence="1">Membrane</location>
        <topology evidence="1">Multi-pass membrane protein</topology>
    </subcellularLocation>
</comment>
<dbReference type="EMBL" id="LLZZ01000114">
    <property type="protein sequence ID" value="KTB05106.1"/>
    <property type="molecule type" value="Genomic_DNA"/>
</dbReference>
<reference evidence="9 10" key="1">
    <citation type="submission" date="2015-10" db="EMBL/GenBank/DDBJ databases">
        <title>Draft genomes sequences of Candida glabrata isolates 1A, 1B, 2A, 2B, 3A and 3B.</title>
        <authorList>
            <person name="Haavelsrud O.E."/>
            <person name="Gaustad P."/>
        </authorList>
    </citation>
    <scope>NUCLEOTIDE SEQUENCE [LARGE SCALE GENOMIC DNA]</scope>
    <source>
        <strain evidence="9">910700640</strain>
    </source>
</reference>
<accession>A0A0W0CQP0</accession>
<evidence type="ECO:0000256" key="1">
    <source>
        <dbReference type="ARBA" id="ARBA00004141"/>
    </source>
</evidence>
<dbReference type="InterPro" id="IPR050277">
    <property type="entry name" value="Sodium:Solute_Symporter"/>
</dbReference>
<feature type="transmembrane region" description="Helical" evidence="8">
    <location>
        <begin position="377"/>
        <end position="397"/>
    </location>
</feature>
<evidence type="ECO:0000256" key="2">
    <source>
        <dbReference type="ARBA" id="ARBA00006434"/>
    </source>
</evidence>
<dbReference type="VEuPathDB" id="FungiDB:B1J91_I08613g"/>
<evidence type="ECO:0000256" key="5">
    <source>
        <dbReference type="ARBA" id="ARBA00022989"/>
    </source>
</evidence>
<sequence length="559" mass="60998">MGHLSIPAAHAIIWPTYGVLLITASMVAYWKRDSKTFLSANGTQKAIPLAFNFVASGLGCGVLSTYPQIANLDGLHGLLVYALAGGLPMFVFAFLGPLIRKKTPSGFVLTEWVFHRFGLLCGWYLSACTILTVYLFLVSEVASLKYAIDTLTNINSLPVIIIECVVTTIYTSIGGFHISFMTDSLQVSIVFILLVIVAAAMGSRIHIDRDLIGPSGLLKGNKLGWQLVYILTVAIFTNDFFMSGFWLRTFASRSNKDLLIGCSLACFILVTFVTVVGVTGFIAVWAGLLPARDQENSGAAFYLLLAQLPSWIIGFTLVFVAVLSTCTLDSLQSALVSTISNDVFRNKLHIMLVRGIVVAIMVPVVVVGLIAQDVLSIYLIVDLLSSSVVPVLVVGLWGKLDEIWSAWEVIGGGCAGILGVWIFGTVYYHSAKEGGRLLLISNGLYADDWGAFGAFVVAPGAGLVCSVIILAIRLSLMKLYKKNPEGRFHRTCNKLGQVTGITRLYHFVNYWDSRLIDRSATEELPSDISLRSDEEDNKKSMESIRVHELSENNTNEHDS</sequence>
<dbReference type="OMA" id="NIWYIRA"/>
<feature type="transmembrane region" description="Helical" evidence="8">
    <location>
        <begin position="12"/>
        <end position="30"/>
    </location>
</feature>
<dbReference type="AlphaFoldDB" id="A0A0W0CQP0"/>
<feature type="transmembrane region" description="Helical" evidence="8">
    <location>
        <begin position="449"/>
        <end position="472"/>
    </location>
</feature>
<evidence type="ECO:0000256" key="6">
    <source>
        <dbReference type="ARBA" id="ARBA00023136"/>
    </source>
</evidence>
<feature type="transmembrane region" description="Helical" evidence="8">
    <location>
        <begin position="117"/>
        <end position="137"/>
    </location>
</feature>
<dbReference type="VEuPathDB" id="FungiDB:GWK60_I04103"/>
<comment type="caution">
    <text evidence="9">The sequence shown here is derived from an EMBL/GenBank/DDBJ whole genome shotgun (WGS) entry which is preliminary data.</text>
</comment>
<evidence type="ECO:0000256" key="7">
    <source>
        <dbReference type="SAM" id="MobiDB-lite"/>
    </source>
</evidence>
<evidence type="ECO:0000313" key="10">
    <source>
        <dbReference type="Proteomes" id="UP000054886"/>
    </source>
</evidence>
<feature type="transmembrane region" description="Helical" evidence="8">
    <location>
        <begin position="352"/>
        <end position="371"/>
    </location>
</feature>
<evidence type="ECO:0000256" key="8">
    <source>
        <dbReference type="SAM" id="Phobius"/>
    </source>
</evidence>
<organism evidence="9 10">
    <name type="scientific">Candida glabrata</name>
    <name type="common">Yeast</name>
    <name type="synonym">Torulopsis glabrata</name>
    <dbReference type="NCBI Taxonomy" id="5478"/>
    <lineage>
        <taxon>Eukaryota</taxon>
        <taxon>Fungi</taxon>
        <taxon>Dikarya</taxon>
        <taxon>Ascomycota</taxon>
        <taxon>Saccharomycotina</taxon>
        <taxon>Saccharomycetes</taxon>
        <taxon>Saccharomycetales</taxon>
        <taxon>Saccharomycetaceae</taxon>
        <taxon>Nakaseomyces</taxon>
    </lineage>
</organism>
<feature type="transmembrane region" description="Helical" evidence="8">
    <location>
        <begin position="187"/>
        <end position="207"/>
    </location>
</feature>
<dbReference type="VEuPathDB" id="FungiDB:GW608_I04103"/>
<feature type="region of interest" description="Disordered" evidence="7">
    <location>
        <begin position="527"/>
        <end position="559"/>
    </location>
</feature>
<evidence type="ECO:0000313" key="9">
    <source>
        <dbReference type="EMBL" id="KTB05106.1"/>
    </source>
</evidence>
<keyword evidence="5 8" id="KW-1133">Transmembrane helix</keyword>